<keyword evidence="4" id="KW-0479">Metal-binding</keyword>
<dbReference type="GO" id="GO:0006623">
    <property type="term" value="P:protein targeting to vacuole"/>
    <property type="evidence" value="ECO:0007669"/>
    <property type="project" value="EnsemblFungi"/>
</dbReference>
<dbReference type="Proteomes" id="UP000006310">
    <property type="component" value="Chromosome 4"/>
</dbReference>
<accession>J7S5F0</accession>
<dbReference type="GO" id="GO:0032266">
    <property type="term" value="F:phosphatidylinositol-3-phosphate binding"/>
    <property type="evidence" value="ECO:0007669"/>
    <property type="project" value="EnsemblFungi"/>
</dbReference>
<feature type="compositionally biased region" description="Basic and acidic residues" evidence="10">
    <location>
        <begin position="490"/>
        <end position="502"/>
    </location>
</feature>
<dbReference type="STRING" id="1071383.J7S5F0"/>
<evidence type="ECO:0000256" key="9">
    <source>
        <dbReference type="ARBA" id="ARBA00023136"/>
    </source>
</evidence>
<feature type="region of interest" description="Disordered" evidence="10">
    <location>
        <begin position="607"/>
        <end position="634"/>
    </location>
</feature>
<dbReference type="GO" id="GO:0008270">
    <property type="term" value="F:zinc ion binding"/>
    <property type="evidence" value="ECO:0007669"/>
    <property type="project" value="UniProtKB-KW"/>
</dbReference>
<dbReference type="GO" id="GO:0010008">
    <property type="term" value="C:endosome membrane"/>
    <property type="evidence" value="ECO:0007669"/>
    <property type="project" value="UniProtKB-SubCell"/>
</dbReference>
<dbReference type="Gene3D" id="6.10.140.100">
    <property type="match status" value="1"/>
</dbReference>
<dbReference type="GO" id="GO:0019904">
    <property type="term" value="F:protein domain specific binding"/>
    <property type="evidence" value="ECO:0007669"/>
    <property type="project" value="EnsemblFungi"/>
</dbReference>
<keyword evidence="13" id="KW-1185">Reference proteome</keyword>
<keyword evidence="7" id="KW-0863">Zinc-finger</keyword>
<dbReference type="InterPro" id="IPR013083">
    <property type="entry name" value="Znf_RING/FYVE/PHD"/>
</dbReference>
<dbReference type="PANTHER" id="PTHR47794:SF1">
    <property type="entry name" value="VACUOLAR PROTEIN SORTING-ASSOCIATED PROTEIN 27"/>
    <property type="match status" value="1"/>
</dbReference>
<dbReference type="Gene3D" id="1.25.40.90">
    <property type="match status" value="1"/>
</dbReference>
<comment type="similarity">
    <text evidence="2">Belongs to the VPS27 family.</text>
</comment>
<reference evidence="12 13" key="1">
    <citation type="journal article" date="2011" name="Proc. Natl. Acad. Sci. U.S.A.">
        <title>Evolutionary erosion of yeast sex chromosomes by mating-type switching accidents.</title>
        <authorList>
            <person name="Gordon J.L."/>
            <person name="Armisen D."/>
            <person name="Proux-Wera E."/>
            <person name="Oheigeartaigh S.S."/>
            <person name="Byrne K.P."/>
            <person name="Wolfe K.H."/>
        </authorList>
    </citation>
    <scope>NUCLEOTIDE SEQUENCE [LARGE SCALE GENOMIC DNA]</scope>
    <source>
        <strain evidence="13">ATCC MYA-139 / BCRC 22969 / CBS 8797 / CCRC 22969 / KCTC 17520 / NBRC 10181 / NCYC 3082</strain>
    </source>
</reference>
<dbReference type="GeneID" id="34525503"/>
<dbReference type="AlphaFoldDB" id="J7S5F0"/>
<dbReference type="PROSITE" id="PS50330">
    <property type="entry name" value="UIM"/>
    <property type="match status" value="2"/>
</dbReference>
<evidence type="ECO:0000256" key="2">
    <source>
        <dbReference type="ARBA" id="ARBA00008597"/>
    </source>
</evidence>
<dbReference type="SMART" id="SM00726">
    <property type="entry name" value="UIM"/>
    <property type="match status" value="2"/>
</dbReference>
<dbReference type="SUPFAM" id="SSF57903">
    <property type="entry name" value="FYVE/PHD zinc finger"/>
    <property type="match status" value="1"/>
</dbReference>
<dbReference type="PANTHER" id="PTHR47794">
    <property type="entry name" value="VACUOLAR PROTEIN SORTING-ASSOCIATED PROTEIN 27"/>
    <property type="match status" value="1"/>
</dbReference>
<proteinExistence type="inferred from homology"/>
<dbReference type="Gene3D" id="1.20.5.1940">
    <property type="match status" value="1"/>
</dbReference>
<dbReference type="Pfam" id="PF02809">
    <property type="entry name" value="UIM"/>
    <property type="match status" value="2"/>
</dbReference>
<feature type="compositionally biased region" description="Polar residues" evidence="10">
    <location>
        <begin position="473"/>
        <end position="487"/>
    </location>
</feature>
<feature type="region of interest" description="Disordered" evidence="10">
    <location>
        <begin position="323"/>
        <end position="351"/>
    </location>
</feature>
<dbReference type="GO" id="GO:0009306">
    <property type="term" value="P:protein secretion"/>
    <property type="evidence" value="ECO:0007669"/>
    <property type="project" value="EnsemblFungi"/>
</dbReference>
<dbReference type="InterPro" id="IPR002014">
    <property type="entry name" value="VHS_dom"/>
</dbReference>
<protein>
    <recommendedName>
        <fullName evidence="3">Vacuolar protein sorting-associated protein 27</fullName>
    </recommendedName>
</protein>
<evidence type="ECO:0000256" key="4">
    <source>
        <dbReference type="ARBA" id="ARBA00022723"/>
    </source>
</evidence>
<dbReference type="OrthoDB" id="957735at2759"/>
<dbReference type="GO" id="GO:0045053">
    <property type="term" value="P:protein retention in Golgi apparatus"/>
    <property type="evidence" value="ECO:0007669"/>
    <property type="project" value="EnsemblFungi"/>
</dbReference>
<dbReference type="InterPro" id="IPR000306">
    <property type="entry name" value="Znf_FYVE"/>
</dbReference>
<feature type="region of interest" description="Disordered" evidence="10">
    <location>
        <begin position="465"/>
        <end position="581"/>
    </location>
</feature>
<reference evidence="13" key="2">
    <citation type="submission" date="2012-08" db="EMBL/GenBank/DDBJ databases">
        <title>Genome sequence of Kazachstania naganishii.</title>
        <authorList>
            <person name="Gordon J.L."/>
            <person name="Armisen D."/>
            <person name="Proux-Wera E."/>
            <person name="OhEigeartaigh S.S."/>
            <person name="Byrne K.P."/>
            <person name="Wolfe K.H."/>
        </authorList>
    </citation>
    <scope>NUCLEOTIDE SEQUENCE [LARGE SCALE GENOMIC DNA]</scope>
    <source>
        <strain evidence="13">ATCC MYA-139 / BCRC 22969 / CBS 8797 / CCRC 22969 / KCTC 17520 / NBRC 10181 / NCYC 3082</strain>
    </source>
</reference>
<dbReference type="EMBL" id="HE978317">
    <property type="protein sequence ID" value="CCK69814.1"/>
    <property type="molecule type" value="Genomic_DNA"/>
</dbReference>
<dbReference type="GO" id="GO:0043328">
    <property type="term" value="P:protein transport to vacuole involved in ubiquitin-dependent protein catabolic process via the multivesicular body sorting pathway"/>
    <property type="evidence" value="ECO:0007669"/>
    <property type="project" value="TreeGrafter"/>
</dbReference>
<organism evidence="12 13">
    <name type="scientific">Huiozyma naganishii (strain ATCC MYA-139 / BCRC 22969 / CBS 8797 / KCTC 17520 / NBRC 10181 / NCYC 3082 / Yp74L-3)</name>
    <name type="common">Yeast</name>
    <name type="synonym">Kazachstania naganishii</name>
    <dbReference type="NCBI Taxonomy" id="1071383"/>
    <lineage>
        <taxon>Eukaryota</taxon>
        <taxon>Fungi</taxon>
        <taxon>Dikarya</taxon>
        <taxon>Ascomycota</taxon>
        <taxon>Saccharomycotina</taxon>
        <taxon>Saccharomycetes</taxon>
        <taxon>Saccharomycetales</taxon>
        <taxon>Saccharomycetaceae</taxon>
        <taxon>Huiozyma</taxon>
    </lineage>
</organism>
<dbReference type="InterPro" id="IPR049425">
    <property type="entry name" value="Vps27_GAT-like"/>
</dbReference>
<feature type="compositionally biased region" description="Low complexity" evidence="10">
    <location>
        <begin position="333"/>
        <end position="346"/>
    </location>
</feature>
<dbReference type="GO" id="GO:0140504">
    <property type="term" value="P:microlipophagy"/>
    <property type="evidence" value="ECO:0007669"/>
    <property type="project" value="EnsemblFungi"/>
</dbReference>
<dbReference type="InterPro" id="IPR003903">
    <property type="entry name" value="UIM_dom"/>
</dbReference>
<feature type="compositionally biased region" description="Basic and acidic residues" evidence="10">
    <location>
        <begin position="623"/>
        <end position="634"/>
    </location>
</feature>
<keyword evidence="5" id="KW-0677">Repeat</keyword>
<dbReference type="SUPFAM" id="SSF48464">
    <property type="entry name" value="ENTH/VHS domain"/>
    <property type="match status" value="1"/>
</dbReference>
<feature type="region of interest" description="Disordered" evidence="10">
    <location>
        <begin position="236"/>
        <end position="266"/>
    </location>
</feature>
<dbReference type="SMART" id="SM00064">
    <property type="entry name" value="FYVE"/>
    <property type="match status" value="1"/>
</dbReference>
<dbReference type="HOGENOM" id="CLU_011862_2_0_1"/>
<feature type="compositionally biased region" description="Polar residues" evidence="10">
    <location>
        <begin position="607"/>
        <end position="616"/>
    </location>
</feature>
<feature type="compositionally biased region" description="Basic and acidic residues" evidence="10">
    <location>
        <begin position="323"/>
        <end position="332"/>
    </location>
</feature>
<evidence type="ECO:0000256" key="1">
    <source>
        <dbReference type="ARBA" id="ARBA00004125"/>
    </source>
</evidence>
<dbReference type="InterPro" id="IPR008942">
    <property type="entry name" value="ENTH_VHS"/>
</dbReference>
<evidence type="ECO:0000259" key="11">
    <source>
        <dbReference type="PROSITE" id="PS50179"/>
    </source>
</evidence>
<dbReference type="OMA" id="HTWGGNT"/>
<evidence type="ECO:0000256" key="6">
    <source>
        <dbReference type="ARBA" id="ARBA00022753"/>
    </source>
</evidence>
<dbReference type="InterPro" id="IPR011011">
    <property type="entry name" value="Znf_FYVE_PHD"/>
</dbReference>
<evidence type="ECO:0000256" key="5">
    <source>
        <dbReference type="ARBA" id="ARBA00022737"/>
    </source>
</evidence>
<feature type="compositionally biased region" description="Low complexity" evidence="10">
    <location>
        <begin position="547"/>
        <end position="558"/>
    </location>
</feature>
<evidence type="ECO:0000313" key="13">
    <source>
        <dbReference type="Proteomes" id="UP000006310"/>
    </source>
</evidence>
<dbReference type="GO" id="GO:0036435">
    <property type="term" value="F:K48-linked polyubiquitin modification-dependent protein binding"/>
    <property type="evidence" value="ECO:0007669"/>
    <property type="project" value="EnsemblFungi"/>
</dbReference>
<dbReference type="GO" id="GO:1903319">
    <property type="term" value="P:positive regulation of protein maturation"/>
    <property type="evidence" value="ECO:0007669"/>
    <property type="project" value="EnsemblFungi"/>
</dbReference>
<dbReference type="RefSeq" id="XP_022464060.1">
    <property type="nucleotide sequence ID" value="XM_022607468.1"/>
</dbReference>
<dbReference type="GO" id="GO:0033565">
    <property type="term" value="C:ESCRT-0 complex"/>
    <property type="evidence" value="ECO:0007669"/>
    <property type="project" value="EnsemblFungi"/>
</dbReference>
<evidence type="ECO:0000256" key="10">
    <source>
        <dbReference type="SAM" id="MobiDB-lite"/>
    </source>
</evidence>
<evidence type="ECO:0000256" key="8">
    <source>
        <dbReference type="ARBA" id="ARBA00022833"/>
    </source>
</evidence>
<dbReference type="Gene3D" id="3.30.40.10">
    <property type="entry name" value="Zinc/RING finger domain, C3HC4 (zinc finger)"/>
    <property type="match status" value="1"/>
</dbReference>
<feature type="compositionally biased region" description="Basic residues" evidence="10">
    <location>
        <begin position="243"/>
        <end position="253"/>
    </location>
</feature>
<gene>
    <name evidence="12" type="primary">KNAG0D00620</name>
    <name evidence="12" type="ordered locus">KNAG_0D00620</name>
</gene>
<evidence type="ECO:0000313" key="12">
    <source>
        <dbReference type="EMBL" id="CCK69814.1"/>
    </source>
</evidence>
<keyword evidence="9" id="KW-0472">Membrane</keyword>
<dbReference type="KEGG" id="kng:KNAG_0D00620"/>
<dbReference type="GO" id="GO:0046982">
    <property type="term" value="F:protein heterodimerization activity"/>
    <property type="evidence" value="ECO:0007669"/>
    <property type="project" value="EnsemblFungi"/>
</dbReference>
<name>J7S5F0_HUIN7</name>
<dbReference type="Pfam" id="PF00790">
    <property type="entry name" value="VHS"/>
    <property type="match status" value="1"/>
</dbReference>
<dbReference type="GO" id="GO:0043130">
    <property type="term" value="F:ubiquitin binding"/>
    <property type="evidence" value="ECO:0007669"/>
    <property type="project" value="EnsemblFungi"/>
</dbReference>
<dbReference type="GO" id="GO:1904669">
    <property type="term" value="P:ATP export"/>
    <property type="evidence" value="ECO:0007669"/>
    <property type="project" value="EnsemblFungi"/>
</dbReference>
<dbReference type="Pfam" id="PF21356">
    <property type="entry name" value="Vps27_GAT-like"/>
    <property type="match status" value="1"/>
</dbReference>
<dbReference type="CDD" id="cd16979">
    <property type="entry name" value="VHS_Vps27"/>
    <property type="match status" value="1"/>
</dbReference>
<evidence type="ECO:0000256" key="3">
    <source>
        <dbReference type="ARBA" id="ARBA00017753"/>
    </source>
</evidence>
<dbReference type="eggNOG" id="KOG1818">
    <property type="taxonomic scope" value="Eukaryota"/>
</dbReference>
<feature type="domain" description="VHS" evidence="11">
    <location>
        <begin position="18"/>
        <end position="152"/>
    </location>
</feature>
<dbReference type="CDD" id="cd21385">
    <property type="entry name" value="GAT_Vps27"/>
    <property type="match status" value="1"/>
</dbReference>
<sequence>MSISTPAELDELINKATSASIPNGELDLPVALEVSDVIRSRKIPPKESMRCLKRRIGATVTNPNTQLSSWKLVDICIKNCGMQFITEICSKEFMDMLEHTILKQKNESYDKEILDLSTTIVYELYVTFKNDSQLGYVKKVYERLINKGVTFPEGIVANVESQMTIFDSKTPADWVESDACMICYQKILFSKLGDIIAVRVVVVYCQDHSSHFITLPDLGIYDSVRVCDNCFDEYDSKKTPKSDKKKHKKHKKKLQDSQGEEQGDEDVELKRAIELSLKESRGYSVEPIVPVVEPPKTREGNDISEEEMDADLKAAIEASLKEAENEKLRKEQQQQQQQLRQAEQTQPSFDLSTADEEDIYLFASLVERMKTQPIAEVLENRQLQMLYEKVMKTKPRLNVALNDKITKYNTLIEMNGEISDVMNMYDDLLEEQLKSINISQQYAIPSQMAPPQPYPAYQVAEDFPQYHAPPSTVPQQDVSHEQQQFQQRRALAEHLSSERREPAQAQRSKFTELSGVSNNPEAPYPADSPQLSNEPSEPVYPDSDAIETTTNGTGEQNNVSTGYVPYPPESTYHKEQTSTEPTQALKENITSFDFPTVPVKKVAPNHLNNEHATTGTESLVVEEPPKEEELLIEL</sequence>
<keyword evidence="8" id="KW-0862">Zinc</keyword>
<comment type="subcellular location">
    <subcellularLocation>
        <location evidence="1">Endosome membrane</location>
        <topology evidence="1">Peripheral membrane protein</topology>
        <orientation evidence="1">Cytoplasmic side</orientation>
    </subcellularLocation>
</comment>
<dbReference type="SMART" id="SM00288">
    <property type="entry name" value="VHS"/>
    <property type="match status" value="1"/>
</dbReference>
<dbReference type="GO" id="GO:0005774">
    <property type="term" value="C:vacuolar membrane"/>
    <property type="evidence" value="ECO:0007669"/>
    <property type="project" value="EnsemblFungi"/>
</dbReference>
<dbReference type="FunFam" id="1.25.40.90:FF:000039">
    <property type="entry name" value="Vacuolar protein sorting-associated protein 27"/>
    <property type="match status" value="1"/>
</dbReference>
<evidence type="ECO:0000256" key="7">
    <source>
        <dbReference type="ARBA" id="ARBA00022771"/>
    </source>
</evidence>
<dbReference type="PROSITE" id="PS50179">
    <property type="entry name" value="VHS"/>
    <property type="match status" value="1"/>
</dbReference>
<dbReference type="GO" id="GO:0006995">
    <property type="term" value="P:cellular response to nitrogen starvation"/>
    <property type="evidence" value="ECO:0007669"/>
    <property type="project" value="EnsemblFungi"/>
</dbReference>
<keyword evidence="6" id="KW-0967">Endosome</keyword>
<dbReference type="GO" id="GO:0070530">
    <property type="term" value="F:K63-linked polyubiquitin modification-dependent protein binding"/>
    <property type="evidence" value="ECO:0007669"/>
    <property type="project" value="EnsemblFungi"/>
</dbReference>